<dbReference type="GO" id="GO:0005737">
    <property type="term" value="C:cytoplasm"/>
    <property type="evidence" value="ECO:0007669"/>
    <property type="project" value="UniProtKB-SubCell"/>
</dbReference>
<keyword evidence="3 4" id="KW-0479">Metal-binding</keyword>
<feature type="binding site" evidence="3">
    <location>
        <begin position="115"/>
        <end position="118"/>
    </location>
    <ligand>
        <name>NAD(+)</name>
        <dbReference type="ChEBI" id="CHEBI:57540"/>
    </ligand>
</feature>
<evidence type="ECO:0000256" key="2">
    <source>
        <dbReference type="ARBA" id="ARBA00023027"/>
    </source>
</evidence>
<dbReference type="RefSeq" id="WP_119664270.1">
    <property type="nucleotide sequence ID" value="NZ_QXJK01000002.1"/>
</dbReference>
<dbReference type="PANTHER" id="PTHR11085">
    <property type="entry name" value="NAD-DEPENDENT PROTEIN DEACYLASE SIRTUIN-5, MITOCHONDRIAL-RELATED"/>
    <property type="match status" value="1"/>
</dbReference>
<dbReference type="GO" id="GO:0008270">
    <property type="term" value="F:zinc ion binding"/>
    <property type="evidence" value="ECO:0007669"/>
    <property type="project" value="UniProtKB-UniRule"/>
</dbReference>
<dbReference type="SUPFAM" id="SSF52467">
    <property type="entry name" value="DHS-like NAD/FAD-binding domain"/>
    <property type="match status" value="1"/>
</dbReference>
<feature type="binding site" evidence="3 4">
    <location>
        <position position="166"/>
    </location>
    <ligand>
        <name>Zn(2+)</name>
        <dbReference type="ChEBI" id="CHEBI:29105"/>
    </ligand>
</feature>
<evidence type="ECO:0000313" key="7">
    <source>
        <dbReference type="Proteomes" id="UP000285278"/>
    </source>
</evidence>
<dbReference type="GO" id="GO:0036055">
    <property type="term" value="F:protein-succinyllysine desuccinylase activity"/>
    <property type="evidence" value="ECO:0007669"/>
    <property type="project" value="UniProtKB-UniRule"/>
</dbReference>
<evidence type="ECO:0000256" key="4">
    <source>
        <dbReference type="PROSITE-ProRule" id="PRU00236"/>
    </source>
</evidence>
<comment type="function">
    <text evidence="3">NAD-dependent lysine deacetylase and desuccinylase that specifically removes acetyl and succinyl groups on target proteins. Modulates the activities of several proteins which are inactive in their acylated form.</text>
</comment>
<feature type="domain" description="Deacetylase sirtuin-type" evidence="5">
    <location>
        <begin position="10"/>
        <end position="265"/>
    </location>
</feature>
<comment type="catalytic activity">
    <reaction evidence="3">
        <text>N(6)-succinyl-L-lysyl-[protein] + NAD(+) + H2O = 2''-O-succinyl-ADP-D-ribose + nicotinamide + L-lysyl-[protein]</text>
        <dbReference type="Rhea" id="RHEA:47668"/>
        <dbReference type="Rhea" id="RHEA-COMP:9752"/>
        <dbReference type="Rhea" id="RHEA-COMP:11877"/>
        <dbReference type="ChEBI" id="CHEBI:15377"/>
        <dbReference type="ChEBI" id="CHEBI:17154"/>
        <dbReference type="ChEBI" id="CHEBI:29969"/>
        <dbReference type="ChEBI" id="CHEBI:57540"/>
        <dbReference type="ChEBI" id="CHEBI:87830"/>
        <dbReference type="ChEBI" id="CHEBI:87832"/>
    </reaction>
</comment>
<dbReference type="InterPro" id="IPR026590">
    <property type="entry name" value="Ssirtuin_cat_dom"/>
</dbReference>
<dbReference type="HAMAP" id="MF_01121">
    <property type="entry name" value="Sirtuin_ClassIII"/>
    <property type="match status" value="1"/>
</dbReference>
<sequence length="276" mass="29977">MSHHTDQADLNPHRRLPSDLREAIRAARCVNFFTGAGMSADSGLDTFRDAQTGIWSHVDPQAMASLSSWARDPDPMLAWYLWRGTLCRRAEPNPGHRAIGEWSRRDGVEVNVTTQNIDDLHERGGADNIAHLHGSLFAYRCSICGKPAATPELPEEQVERVTPPACSLCGNPVRPGVVWFGESLPQKEWERAERWMREADLVVIVGTSGVVWPAAGLPAIAARQGTPIVEISPADTDLTDLATWSIRATAAEGVPALLAALDDQPLDNSVPGNPAD</sequence>
<keyword evidence="1" id="KW-0808">Transferase</keyword>
<feature type="binding site" evidence="3">
    <location>
        <position position="83"/>
    </location>
    <ligand>
        <name>substrate</name>
    </ligand>
</feature>
<dbReference type="InterPro" id="IPR003000">
    <property type="entry name" value="Sirtuin"/>
</dbReference>
<dbReference type="EC" id="2.3.1.286" evidence="3"/>
<dbReference type="InterPro" id="IPR027546">
    <property type="entry name" value="Sirtuin_class_III"/>
</dbReference>
<gene>
    <name evidence="3" type="primary">cobB</name>
    <name evidence="6" type="ORF">D3M95_01950</name>
</gene>
<dbReference type="PANTHER" id="PTHR11085:SF4">
    <property type="entry name" value="NAD-DEPENDENT PROTEIN DEACYLASE"/>
    <property type="match status" value="1"/>
</dbReference>
<dbReference type="AlphaFoldDB" id="A0A418Q8P9"/>
<comment type="cofactor">
    <cofactor evidence="3">
        <name>Zn(2+)</name>
        <dbReference type="ChEBI" id="CHEBI:29105"/>
    </cofactor>
    <text evidence="3">Binds 1 zinc ion per subunit.</text>
</comment>
<keyword evidence="2 3" id="KW-0520">NAD</keyword>
<dbReference type="NCBIfam" id="NF001753">
    <property type="entry name" value="PRK00481.1-3"/>
    <property type="match status" value="1"/>
</dbReference>
<reference evidence="6 7" key="1">
    <citation type="submission" date="2018-09" db="EMBL/GenBank/DDBJ databases">
        <title>Optimization and identification of Corynebacterium falsenii FN1-14 from fish paste.</title>
        <authorList>
            <person name="Daroonpunt R."/>
            <person name="Tanasupawat S."/>
        </authorList>
    </citation>
    <scope>NUCLEOTIDE SEQUENCE [LARGE SCALE GENOMIC DNA]</scope>
    <source>
        <strain evidence="6 7">FN1-14</strain>
    </source>
</reference>
<evidence type="ECO:0000259" key="5">
    <source>
        <dbReference type="PROSITE" id="PS50305"/>
    </source>
</evidence>
<dbReference type="PROSITE" id="PS50305">
    <property type="entry name" value="SIRTUIN"/>
    <property type="match status" value="1"/>
</dbReference>
<dbReference type="EMBL" id="QXJK01000002">
    <property type="protein sequence ID" value="RIX36089.1"/>
    <property type="molecule type" value="Genomic_DNA"/>
</dbReference>
<feature type="binding site" evidence="3 4">
    <location>
        <position position="141"/>
    </location>
    <ligand>
        <name>Zn(2+)</name>
        <dbReference type="ChEBI" id="CHEBI:29105"/>
    </ligand>
</feature>
<organism evidence="6 7">
    <name type="scientific">Corynebacterium falsenii</name>
    <dbReference type="NCBI Taxonomy" id="108486"/>
    <lineage>
        <taxon>Bacteria</taxon>
        <taxon>Bacillati</taxon>
        <taxon>Actinomycetota</taxon>
        <taxon>Actinomycetes</taxon>
        <taxon>Mycobacteriales</taxon>
        <taxon>Corynebacteriaceae</taxon>
        <taxon>Corynebacterium</taxon>
    </lineage>
</organism>
<proteinExistence type="inferred from homology"/>
<comment type="subcellular location">
    <subcellularLocation>
        <location evidence="3">Cytoplasm</location>
    </subcellularLocation>
</comment>
<dbReference type="OrthoDB" id="9800582at2"/>
<dbReference type="Gene3D" id="3.30.1600.10">
    <property type="entry name" value="SIR2/SIRT2 'Small Domain"/>
    <property type="match status" value="1"/>
</dbReference>
<comment type="catalytic activity">
    <reaction evidence="3">
        <text>N(6)-acetyl-L-lysyl-[protein] + NAD(+) + H2O = 2''-O-acetyl-ADP-D-ribose + nicotinamide + L-lysyl-[protein]</text>
        <dbReference type="Rhea" id="RHEA:43636"/>
        <dbReference type="Rhea" id="RHEA-COMP:9752"/>
        <dbReference type="Rhea" id="RHEA-COMP:10731"/>
        <dbReference type="ChEBI" id="CHEBI:15377"/>
        <dbReference type="ChEBI" id="CHEBI:17154"/>
        <dbReference type="ChEBI" id="CHEBI:29969"/>
        <dbReference type="ChEBI" id="CHEBI:57540"/>
        <dbReference type="ChEBI" id="CHEBI:61930"/>
        <dbReference type="ChEBI" id="CHEBI:83767"/>
        <dbReference type="EC" id="2.3.1.286"/>
    </reaction>
</comment>
<dbReference type="Pfam" id="PF02146">
    <property type="entry name" value="SIR2"/>
    <property type="match status" value="1"/>
</dbReference>
<comment type="caution">
    <text evidence="3">Lacks conserved residue(s) required for the propagation of feature annotation.</text>
</comment>
<dbReference type="InterPro" id="IPR029035">
    <property type="entry name" value="DHS-like_NAD/FAD-binding_dom"/>
</dbReference>
<evidence type="ECO:0000256" key="3">
    <source>
        <dbReference type="HAMAP-Rule" id="MF_01121"/>
    </source>
</evidence>
<comment type="domain">
    <text evidence="3">2 residues (Tyr-80 and Arg-83) present in a large hydrophobic pocket are probably involved in substrate specificity. They are important for desuccinylation activity, but dispensable for deacetylation activity.</text>
</comment>
<comment type="similarity">
    <text evidence="3">Belongs to the sirtuin family. Class III subfamily.</text>
</comment>
<evidence type="ECO:0000256" key="1">
    <source>
        <dbReference type="ARBA" id="ARBA00022679"/>
    </source>
</evidence>
<feature type="binding site" evidence="3 4">
    <location>
        <position position="144"/>
    </location>
    <ligand>
        <name>Zn(2+)</name>
        <dbReference type="ChEBI" id="CHEBI:29105"/>
    </ligand>
</feature>
<dbReference type="Gene3D" id="3.40.50.1220">
    <property type="entry name" value="TPP-binding domain"/>
    <property type="match status" value="1"/>
</dbReference>
<dbReference type="STRING" id="1451189.CFAL_00425"/>
<dbReference type="GO" id="GO:0036054">
    <property type="term" value="F:protein-malonyllysine demalonylase activity"/>
    <property type="evidence" value="ECO:0007669"/>
    <property type="project" value="InterPro"/>
</dbReference>
<keyword evidence="7" id="KW-1185">Reference proteome</keyword>
<evidence type="ECO:0000313" key="6">
    <source>
        <dbReference type="EMBL" id="RIX36089.1"/>
    </source>
</evidence>
<feature type="binding site" evidence="3">
    <location>
        <position position="250"/>
    </location>
    <ligand>
        <name>NAD(+)</name>
        <dbReference type="ChEBI" id="CHEBI:57540"/>
    </ligand>
</feature>
<dbReference type="GO" id="GO:0017136">
    <property type="term" value="F:histone deacetylase activity, NAD-dependent"/>
    <property type="evidence" value="ECO:0007669"/>
    <property type="project" value="TreeGrafter"/>
</dbReference>
<dbReference type="InterPro" id="IPR026591">
    <property type="entry name" value="Sirtuin_cat_small_dom_sf"/>
</dbReference>
<dbReference type="GO" id="GO:0070403">
    <property type="term" value="F:NAD+ binding"/>
    <property type="evidence" value="ECO:0007669"/>
    <property type="project" value="UniProtKB-UniRule"/>
</dbReference>
<feature type="active site" description="Proton acceptor" evidence="3 4">
    <location>
        <position position="133"/>
    </location>
</feature>
<keyword evidence="3" id="KW-0963">Cytoplasm</keyword>
<feature type="binding site" evidence="3">
    <location>
        <begin position="206"/>
        <end position="208"/>
    </location>
    <ligand>
        <name>NAD(+)</name>
        <dbReference type="ChEBI" id="CHEBI:57540"/>
    </ligand>
</feature>
<feature type="binding site" evidence="3">
    <location>
        <position position="80"/>
    </location>
    <ligand>
        <name>substrate</name>
    </ligand>
</feature>
<name>A0A418Q8P9_9CORY</name>
<dbReference type="InterPro" id="IPR050134">
    <property type="entry name" value="NAD-dep_sirtuin_deacylases"/>
</dbReference>
<comment type="caution">
    <text evidence="6">The sequence shown here is derived from an EMBL/GenBank/DDBJ whole genome shotgun (WGS) entry which is preliminary data.</text>
</comment>
<protein>
    <recommendedName>
        <fullName evidence="3">NAD-dependent protein deacylase</fullName>
        <ecNumber evidence="3">2.3.1.286</ecNumber>
    </recommendedName>
    <alternativeName>
        <fullName evidence="3">Regulatory protein SIR2 homolog</fullName>
    </alternativeName>
</protein>
<dbReference type="Proteomes" id="UP000285278">
    <property type="component" value="Unassembled WGS sequence"/>
</dbReference>
<feature type="binding site" evidence="3 4">
    <location>
        <position position="169"/>
    </location>
    <ligand>
        <name>Zn(2+)</name>
        <dbReference type="ChEBI" id="CHEBI:29105"/>
    </ligand>
</feature>
<keyword evidence="3 4" id="KW-0862">Zinc</keyword>
<accession>A0A418Q8P9</accession>